<reference evidence="4 5" key="1">
    <citation type="submission" date="2019-05" db="EMBL/GenBank/DDBJ databases">
        <title>Emergence of the Ug99 lineage of the wheat stem rust pathogen through somatic hybridization.</title>
        <authorList>
            <person name="Li F."/>
            <person name="Upadhyaya N.M."/>
            <person name="Sperschneider J."/>
            <person name="Matny O."/>
            <person name="Nguyen-Phuc H."/>
            <person name="Mago R."/>
            <person name="Raley C."/>
            <person name="Miller M.E."/>
            <person name="Silverstein K.A.T."/>
            <person name="Henningsen E."/>
            <person name="Hirsch C.D."/>
            <person name="Visser B."/>
            <person name="Pretorius Z.A."/>
            <person name="Steffenson B.J."/>
            <person name="Schwessinger B."/>
            <person name="Dodds P.N."/>
            <person name="Figueroa M."/>
        </authorList>
    </citation>
    <scope>NUCLEOTIDE SEQUENCE [LARGE SCALE GENOMIC DNA]</scope>
    <source>
        <strain evidence="1">21-0</strain>
        <strain evidence="3 5">Ug99</strain>
    </source>
</reference>
<protein>
    <submittedName>
        <fullName evidence="1">Uncharacterized protein</fullName>
    </submittedName>
</protein>
<dbReference type="AlphaFoldDB" id="A0A5B0N257"/>
<dbReference type="EMBL" id="VSWC01000119">
    <property type="protein sequence ID" value="KAA1082927.1"/>
    <property type="molecule type" value="Genomic_DNA"/>
</dbReference>
<evidence type="ECO:0000313" key="1">
    <source>
        <dbReference type="EMBL" id="KAA1082922.1"/>
    </source>
</evidence>
<dbReference type="EMBL" id="VDEP01000205">
    <property type="protein sequence ID" value="KAA1124140.1"/>
    <property type="molecule type" value="Genomic_DNA"/>
</dbReference>
<keyword evidence="4" id="KW-1185">Reference proteome</keyword>
<dbReference type="Proteomes" id="UP000325313">
    <property type="component" value="Unassembled WGS sequence"/>
</dbReference>
<dbReference type="Proteomes" id="UP000324748">
    <property type="component" value="Unassembled WGS sequence"/>
</dbReference>
<evidence type="ECO:0000313" key="4">
    <source>
        <dbReference type="Proteomes" id="UP000324748"/>
    </source>
</evidence>
<evidence type="ECO:0000313" key="3">
    <source>
        <dbReference type="EMBL" id="KAA1124140.1"/>
    </source>
</evidence>
<proteinExistence type="predicted"/>
<name>A0A5B0N257_PUCGR</name>
<comment type="caution">
    <text evidence="1">The sequence shown here is derived from an EMBL/GenBank/DDBJ whole genome shotgun (WGS) entry which is preliminary data.</text>
</comment>
<organism evidence="1 4">
    <name type="scientific">Puccinia graminis f. sp. tritici</name>
    <dbReference type="NCBI Taxonomy" id="56615"/>
    <lineage>
        <taxon>Eukaryota</taxon>
        <taxon>Fungi</taxon>
        <taxon>Dikarya</taxon>
        <taxon>Basidiomycota</taxon>
        <taxon>Pucciniomycotina</taxon>
        <taxon>Pucciniomycetes</taxon>
        <taxon>Pucciniales</taxon>
        <taxon>Pucciniaceae</taxon>
        <taxon>Puccinia</taxon>
    </lineage>
</organism>
<sequence length="257" mass="27531">MPLSLEDSYLDRQIELSLISPSFTIVRLPHTSPSRGQGGLSCPYVSKAPQDNCDKALESIQFAPDYTITAGETEIDVSSGLCKIRITTVNGAGAVSKQNIIDGMNIIYNGCKKYFAGIYAVNAFTIDIQEVAPTDPTFGSRVQFNEAVCTNPTSKKPIIPADCTKGAASLPIQGQGPQALLKQVKGQGIINLSASCKITVIAGNRLDITLDKETLKTMMKKLTDKCKTSPGYMTVGKGTFGSNGRVTLSTSLNRNQR</sequence>
<gene>
    <name evidence="1" type="ORF">PGT21_020503</name>
    <name evidence="2" type="ORF">PGT21_020620</name>
    <name evidence="3" type="ORF">PGTUg99_029473</name>
</gene>
<evidence type="ECO:0000313" key="2">
    <source>
        <dbReference type="EMBL" id="KAA1082927.1"/>
    </source>
</evidence>
<dbReference type="EMBL" id="VSWC01000119">
    <property type="protein sequence ID" value="KAA1082922.1"/>
    <property type="molecule type" value="Genomic_DNA"/>
</dbReference>
<evidence type="ECO:0000313" key="5">
    <source>
        <dbReference type="Proteomes" id="UP000325313"/>
    </source>
</evidence>
<accession>A0A5B0N257</accession>